<name>A0ACB8BS51_9AGAM</name>
<proteinExistence type="predicted"/>
<sequence>MSATDHAHLYLLESHLPPLQPFMHSPDAQTPAPSANSDLVKGMRDAIFSFLHRCDIPYLESERDHHFYQRCCEEAIRRGYPMDGYSVGTYLYMGATMASISYPYLQEDERINIAFYTACAGYVDAVPSRTPNMEALYLFNERFMQKGRQEDRVLEAFADTLSRLAHHYNRVASNLVVTSTLNGVTATLLEIETRDMVLLREAQKYSEYYRLLSGYADAFAIFIFPPGLPLDTYIQALPEIAVFLNNVNDVLSFYKEELAGESINQVSILAACQDIPKIDALRQLSDAAAEAHERTVQILSRYPDACEAYRTFVGGFIAFHVAATERYRLDELELSVCQERFE</sequence>
<evidence type="ECO:0000313" key="2">
    <source>
        <dbReference type="Proteomes" id="UP000790709"/>
    </source>
</evidence>
<reference evidence="1" key="1">
    <citation type="journal article" date="2021" name="New Phytol.">
        <title>Evolutionary innovations through gain and loss of genes in the ectomycorrhizal Boletales.</title>
        <authorList>
            <person name="Wu G."/>
            <person name="Miyauchi S."/>
            <person name="Morin E."/>
            <person name="Kuo A."/>
            <person name="Drula E."/>
            <person name="Varga T."/>
            <person name="Kohler A."/>
            <person name="Feng B."/>
            <person name="Cao Y."/>
            <person name="Lipzen A."/>
            <person name="Daum C."/>
            <person name="Hundley H."/>
            <person name="Pangilinan J."/>
            <person name="Johnson J."/>
            <person name="Barry K."/>
            <person name="LaButti K."/>
            <person name="Ng V."/>
            <person name="Ahrendt S."/>
            <person name="Min B."/>
            <person name="Choi I.G."/>
            <person name="Park H."/>
            <person name="Plett J.M."/>
            <person name="Magnuson J."/>
            <person name="Spatafora J.W."/>
            <person name="Nagy L.G."/>
            <person name="Henrissat B."/>
            <person name="Grigoriev I.V."/>
            <person name="Yang Z.L."/>
            <person name="Xu J."/>
            <person name="Martin F.M."/>
        </authorList>
    </citation>
    <scope>NUCLEOTIDE SEQUENCE</scope>
    <source>
        <strain evidence="1">KUC20120723A-06</strain>
    </source>
</reference>
<gene>
    <name evidence="1" type="ORF">BV22DRAFT_221234</name>
</gene>
<evidence type="ECO:0000313" key="1">
    <source>
        <dbReference type="EMBL" id="KAH7928297.1"/>
    </source>
</evidence>
<accession>A0ACB8BS51</accession>
<dbReference type="EMBL" id="MU266355">
    <property type="protein sequence ID" value="KAH7928297.1"/>
    <property type="molecule type" value="Genomic_DNA"/>
</dbReference>
<protein>
    <submittedName>
        <fullName evidence="1">Terpenoid synthase</fullName>
    </submittedName>
</protein>
<keyword evidence="2" id="KW-1185">Reference proteome</keyword>
<comment type="caution">
    <text evidence="1">The sequence shown here is derived from an EMBL/GenBank/DDBJ whole genome shotgun (WGS) entry which is preliminary data.</text>
</comment>
<dbReference type="Proteomes" id="UP000790709">
    <property type="component" value="Unassembled WGS sequence"/>
</dbReference>
<organism evidence="1 2">
    <name type="scientific">Leucogyrophana mollusca</name>
    <dbReference type="NCBI Taxonomy" id="85980"/>
    <lineage>
        <taxon>Eukaryota</taxon>
        <taxon>Fungi</taxon>
        <taxon>Dikarya</taxon>
        <taxon>Basidiomycota</taxon>
        <taxon>Agaricomycotina</taxon>
        <taxon>Agaricomycetes</taxon>
        <taxon>Agaricomycetidae</taxon>
        <taxon>Boletales</taxon>
        <taxon>Boletales incertae sedis</taxon>
        <taxon>Leucogyrophana</taxon>
    </lineage>
</organism>